<reference evidence="1" key="1">
    <citation type="submission" date="2022-11" db="EMBL/GenBank/DDBJ databases">
        <authorList>
            <person name="Petersen C."/>
        </authorList>
    </citation>
    <scope>NUCLEOTIDE SEQUENCE</scope>
    <source>
        <strain evidence="1">IBT 21917</strain>
    </source>
</reference>
<dbReference type="EMBL" id="JAPQKO010000005">
    <property type="protein sequence ID" value="KAJ5161304.1"/>
    <property type="molecule type" value="Genomic_DNA"/>
</dbReference>
<accession>A0A9W9HZU5</accession>
<reference evidence="1" key="2">
    <citation type="journal article" date="2023" name="IMA Fungus">
        <title>Comparative genomic study of the Penicillium genus elucidates a diverse pangenome and 15 lateral gene transfer events.</title>
        <authorList>
            <person name="Petersen C."/>
            <person name="Sorensen T."/>
            <person name="Nielsen M.R."/>
            <person name="Sondergaard T.E."/>
            <person name="Sorensen J.L."/>
            <person name="Fitzpatrick D.A."/>
            <person name="Frisvad J.C."/>
            <person name="Nielsen K.L."/>
        </authorList>
    </citation>
    <scope>NUCLEOTIDE SEQUENCE</scope>
    <source>
        <strain evidence="1">IBT 21917</strain>
    </source>
</reference>
<sequence length="165" mass="17828">MRFQTLATTATLFTVIGANVIRHRSVADGAKVTLISKGEDCKLKVEGLQGCHGTSDPVGKVQDNRCIGKRNPNLHTVGEGQIVDFFFLLGGEATPIKVCNGVIDIHYDESPNKESHEVVLDGDTDWIPGDVFYHLNGTRGYVHVGIGIDCSNTYHSKGLWGGGCM</sequence>
<organism evidence="1 2">
    <name type="scientific">Penicillium capsulatum</name>
    <dbReference type="NCBI Taxonomy" id="69766"/>
    <lineage>
        <taxon>Eukaryota</taxon>
        <taxon>Fungi</taxon>
        <taxon>Dikarya</taxon>
        <taxon>Ascomycota</taxon>
        <taxon>Pezizomycotina</taxon>
        <taxon>Eurotiomycetes</taxon>
        <taxon>Eurotiomycetidae</taxon>
        <taxon>Eurotiales</taxon>
        <taxon>Aspergillaceae</taxon>
        <taxon>Penicillium</taxon>
    </lineage>
</organism>
<proteinExistence type="predicted"/>
<comment type="caution">
    <text evidence="1">The sequence shown here is derived from an EMBL/GenBank/DDBJ whole genome shotgun (WGS) entry which is preliminary data.</text>
</comment>
<evidence type="ECO:0000313" key="2">
    <source>
        <dbReference type="Proteomes" id="UP001146351"/>
    </source>
</evidence>
<dbReference type="Proteomes" id="UP001146351">
    <property type="component" value="Unassembled WGS sequence"/>
</dbReference>
<name>A0A9W9HZU5_9EURO</name>
<gene>
    <name evidence="1" type="ORF">N7492_006696</name>
</gene>
<protein>
    <submittedName>
        <fullName evidence="1">Uncharacterized protein</fullName>
    </submittedName>
</protein>
<evidence type="ECO:0000313" key="1">
    <source>
        <dbReference type="EMBL" id="KAJ5161304.1"/>
    </source>
</evidence>
<keyword evidence="2" id="KW-1185">Reference proteome</keyword>
<dbReference type="AlphaFoldDB" id="A0A9W9HZU5"/>